<name>A4C5A5_9GAMM</name>
<dbReference type="PROSITE" id="PS50883">
    <property type="entry name" value="EAL"/>
    <property type="match status" value="1"/>
</dbReference>
<evidence type="ECO:0000256" key="8">
    <source>
        <dbReference type="SAM" id="Phobius"/>
    </source>
</evidence>
<dbReference type="GO" id="GO:0009401">
    <property type="term" value="P:phosphoenolpyruvate-dependent sugar phosphotransferase system"/>
    <property type="evidence" value="ECO:0007669"/>
    <property type="project" value="InterPro"/>
</dbReference>
<keyword evidence="3" id="KW-1003">Cell membrane</keyword>
<dbReference type="Proteomes" id="UP000006201">
    <property type="component" value="Unassembled WGS sequence"/>
</dbReference>
<evidence type="ECO:0000313" key="11">
    <source>
        <dbReference type="EMBL" id="EAR30737.1"/>
    </source>
</evidence>
<feature type="domain" description="PTS EIIC type-3" evidence="10">
    <location>
        <begin position="4"/>
        <end position="381"/>
    </location>
</feature>
<organism evidence="11 12">
    <name type="scientific">Pseudoalteromonas tunicata D2</name>
    <dbReference type="NCBI Taxonomy" id="87626"/>
    <lineage>
        <taxon>Bacteria</taxon>
        <taxon>Pseudomonadati</taxon>
        <taxon>Pseudomonadota</taxon>
        <taxon>Gammaproteobacteria</taxon>
        <taxon>Alteromonadales</taxon>
        <taxon>Pseudoalteromonadaceae</taxon>
        <taxon>Pseudoalteromonas</taxon>
    </lineage>
</organism>
<feature type="transmembrane region" description="Helical" evidence="8">
    <location>
        <begin position="94"/>
        <end position="115"/>
    </location>
</feature>
<dbReference type="CDD" id="cd01948">
    <property type="entry name" value="EAL"/>
    <property type="match status" value="1"/>
</dbReference>
<evidence type="ECO:0000313" key="12">
    <source>
        <dbReference type="Proteomes" id="UP000006201"/>
    </source>
</evidence>
<dbReference type="GO" id="GO:0005886">
    <property type="term" value="C:plasma membrane"/>
    <property type="evidence" value="ECO:0007669"/>
    <property type="project" value="UniProtKB-SubCell"/>
</dbReference>
<evidence type="ECO:0000256" key="6">
    <source>
        <dbReference type="ARBA" id="ARBA00022989"/>
    </source>
</evidence>
<keyword evidence="6 8" id="KW-1133">Transmembrane helix</keyword>
<feature type="domain" description="EAL" evidence="9">
    <location>
        <begin position="426"/>
        <end position="674"/>
    </location>
</feature>
<accession>A4C5A5</accession>
<dbReference type="EMBL" id="AAOH01000001">
    <property type="protein sequence ID" value="EAR30737.1"/>
    <property type="molecule type" value="Genomic_DNA"/>
</dbReference>
<sequence length="675" mass="76276">MKAKSLDFTAIFQSWIHSRYLLSLRESFIALLPYFVSSALAILLINGAINFSLTDSDSRINQTVEQSAQLILLLFPLMVTLSVGFHYSKNLGHSGIVGAILALLSFAVHSHFLVFNQGEISLNPTGSSAYAVVIPSLTSALLHYISIFLPKNSRYLFGVSEFLKEKLLLVLPFSLVFFGLFFLIPIFDWLGIQIMLVLTPDPTSSVAELMFERMITTHMFWFFGVHGDNMFTMLFEQSFLEQDIIPGLNAKTFYDTFVLLGGTGCFVGLILAALALPKYTHERNIAKLSIPFTIFNFCEILLFALPVFLNPILLLPFIIAPCINFLLAYLFLSSGWVGFEQAEISWMTPTLINGYQVGTDLGAIILQLCLILINTLIYYPFLKWSAEKTNYHLALQRLTEQLHLSEQYAATSERRFLNQQRVSKQSTKALNSVLNEIAQGQLQLHYQPQVCLLTGKVQGFEALLRLKTAQGKLIGPYFLDTLVAHQQTELIDLWVMEQTARDLLHWRKQGFVPIVSINLNPNVLTQAELVEKLCQLFTEFPNQVKVEIVESSYLNDQALVCEHISKLKTYGIDTVIDDFGTGYSSLFMLANLPVNQVKLDRQFLVQAQTDKGKLLYQHVVNIFIQMGYTIVAEGIETEQELNWIKSLGVQVAQGWYYAKALPAKDIMEFKLNQAQ</sequence>
<dbReference type="GO" id="GO:0071111">
    <property type="term" value="F:cyclic-guanylate-specific phosphodiesterase activity"/>
    <property type="evidence" value="ECO:0007669"/>
    <property type="project" value="InterPro"/>
</dbReference>
<feature type="transmembrane region" description="Helical" evidence="8">
    <location>
        <begin position="288"/>
        <end position="309"/>
    </location>
</feature>
<dbReference type="Gene3D" id="3.20.20.450">
    <property type="entry name" value="EAL domain"/>
    <property type="match status" value="1"/>
</dbReference>
<dbReference type="InterPro" id="IPR050706">
    <property type="entry name" value="Cyclic-di-GMP_PDE-like"/>
</dbReference>
<dbReference type="eggNOG" id="COG1455">
    <property type="taxonomic scope" value="Bacteria"/>
</dbReference>
<keyword evidence="2" id="KW-0813">Transport</keyword>
<dbReference type="InterPro" id="IPR035919">
    <property type="entry name" value="EAL_sf"/>
</dbReference>
<evidence type="ECO:0000256" key="1">
    <source>
        <dbReference type="ARBA" id="ARBA00004651"/>
    </source>
</evidence>
<dbReference type="InterPro" id="IPR004501">
    <property type="entry name" value="PTS_EIIC_3"/>
</dbReference>
<reference evidence="11 12" key="1">
    <citation type="submission" date="2006-02" db="EMBL/GenBank/DDBJ databases">
        <authorList>
            <person name="Moran M.A."/>
            <person name="Kjelleberg S."/>
            <person name="Egan S."/>
            <person name="Saunders N."/>
            <person name="Thomas T."/>
            <person name="Ferriera S."/>
            <person name="Johnson J."/>
            <person name="Kravitz S."/>
            <person name="Halpern A."/>
            <person name="Remington K."/>
            <person name="Beeson K."/>
            <person name="Tran B."/>
            <person name="Rogers Y.-H."/>
            <person name="Friedman R."/>
            <person name="Venter J.C."/>
        </authorList>
    </citation>
    <scope>NUCLEOTIDE SEQUENCE [LARGE SCALE GENOMIC DNA]</scope>
    <source>
        <strain evidence="11 12">D2</strain>
    </source>
</reference>
<evidence type="ECO:0000256" key="4">
    <source>
        <dbReference type="ARBA" id="ARBA00022597"/>
    </source>
</evidence>
<evidence type="ECO:0000256" key="5">
    <source>
        <dbReference type="ARBA" id="ARBA00022692"/>
    </source>
</evidence>
<dbReference type="STRING" id="87626.PTD2_04171"/>
<feature type="transmembrane region" description="Helical" evidence="8">
    <location>
        <begin position="360"/>
        <end position="381"/>
    </location>
</feature>
<dbReference type="eggNOG" id="COG2200">
    <property type="taxonomic scope" value="Bacteria"/>
</dbReference>
<dbReference type="PROSITE" id="PS51105">
    <property type="entry name" value="PTS_EIIC_TYPE_3"/>
    <property type="match status" value="1"/>
</dbReference>
<evidence type="ECO:0000259" key="9">
    <source>
        <dbReference type="PROSITE" id="PS50883"/>
    </source>
</evidence>
<dbReference type="AlphaFoldDB" id="A4C5A5"/>
<proteinExistence type="predicted"/>
<evidence type="ECO:0000256" key="7">
    <source>
        <dbReference type="ARBA" id="ARBA00023136"/>
    </source>
</evidence>
<feature type="transmembrane region" description="Helical" evidence="8">
    <location>
        <begin position="28"/>
        <end position="49"/>
    </location>
</feature>
<keyword evidence="12" id="KW-1185">Reference proteome</keyword>
<dbReference type="InterPro" id="IPR001633">
    <property type="entry name" value="EAL_dom"/>
</dbReference>
<evidence type="ECO:0000259" key="10">
    <source>
        <dbReference type="PROSITE" id="PS51105"/>
    </source>
</evidence>
<dbReference type="RefSeq" id="WP_009837035.1">
    <property type="nucleotide sequence ID" value="NZ_AAOH01000001.1"/>
</dbReference>
<dbReference type="GO" id="GO:0008982">
    <property type="term" value="F:protein-N(PI)-phosphohistidine-sugar phosphotransferase activity"/>
    <property type="evidence" value="ECO:0007669"/>
    <property type="project" value="InterPro"/>
</dbReference>
<feature type="transmembrane region" description="Helical" evidence="8">
    <location>
        <begin position="315"/>
        <end position="339"/>
    </location>
</feature>
<feature type="transmembrane region" description="Helical" evidence="8">
    <location>
        <begin position="70"/>
        <end position="88"/>
    </location>
</feature>
<feature type="transmembrane region" description="Helical" evidence="8">
    <location>
        <begin position="256"/>
        <end position="276"/>
    </location>
</feature>
<feature type="transmembrane region" description="Helical" evidence="8">
    <location>
        <begin position="169"/>
        <end position="198"/>
    </location>
</feature>
<dbReference type="HOGENOM" id="CLU_024302_1_0_6"/>
<dbReference type="InterPro" id="IPR003352">
    <property type="entry name" value="PTS_EIIC"/>
</dbReference>
<evidence type="ECO:0000256" key="3">
    <source>
        <dbReference type="ARBA" id="ARBA00022475"/>
    </source>
</evidence>
<comment type="subcellular location">
    <subcellularLocation>
        <location evidence="1">Cell membrane</location>
        <topology evidence="1">Multi-pass membrane protein</topology>
    </subcellularLocation>
</comment>
<comment type="caution">
    <text evidence="11">The sequence shown here is derived from an EMBL/GenBank/DDBJ whole genome shotgun (WGS) entry which is preliminary data.</text>
</comment>
<dbReference type="Pfam" id="PF00563">
    <property type="entry name" value="EAL"/>
    <property type="match status" value="1"/>
</dbReference>
<evidence type="ECO:0000256" key="2">
    <source>
        <dbReference type="ARBA" id="ARBA00022448"/>
    </source>
</evidence>
<keyword evidence="4" id="KW-0762">Sugar transport</keyword>
<dbReference type="PANTHER" id="PTHR33121:SF70">
    <property type="entry name" value="SIGNALING PROTEIN YKOW"/>
    <property type="match status" value="1"/>
</dbReference>
<dbReference type="SUPFAM" id="SSF141868">
    <property type="entry name" value="EAL domain-like"/>
    <property type="match status" value="1"/>
</dbReference>
<protein>
    <submittedName>
        <fullName evidence="11">EAL domain protein</fullName>
    </submittedName>
</protein>
<gene>
    <name evidence="11" type="ORF">PTD2_04171</name>
</gene>
<dbReference type="SMART" id="SM00052">
    <property type="entry name" value="EAL"/>
    <property type="match status" value="1"/>
</dbReference>
<feature type="transmembrane region" description="Helical" evidence="8">
    <location>
        <begin position="127"/>
        <end position="149"/>
    </location>
</feature>
<dbReference type="PANTHER" id="PTHR33121">
    <property type="entry name" value="CYCLIC DI-GMP PHOSPHODIESTERASE PDEF"/>
    <property type="match status" value="1"/>
</dbReference>
<keyword evidence="7 8" id="KW-0472">Membrane</keyword>
<keyword evidence="5 8" id="KW-0812">Transmembrane</keyword>
<dbReference type="Pfam" id="PF02378">
    <property type="entry name" value="PTS_EIIC"/>
    <property type="match status" value="1"/>
</dbReference>